<dbReference type="EMBL" id="AZHD01000003">
    <property type="protein sequence ID" value="OAA65550.1"/>
    <property type="molecule type" value="Genomic_DNA"/>
</dbReference>
<organism evidence="12 13">
    <name type="scientific">Niveomyces insectorum RCEF 264</name>
    <dbReference type="NCBI Taxonomy" id="1081102"/>
    <lineage>
        <taxon>Eukaryota</taxon>
        <taxon>Fungi</taxon>
        <taxon>Dikarya</taxon>
        <taxon>Ascomycota</taxon>
        <taxon>Pezizomycotina</taxon>
        <taxon>Sordariomycetes</taxon>
        <taxon>Hypocreomycetidae</taxon>
        <taxon>Hypocreales</taxon>
        <taxon>Cordycipitaceae</taxon>
        <taxon>Niveomyces</taxon>
    </lineage>
</organism>
<accession>A0A162MR47</accession>
<dbReference type="FunFam" id="3.30.160.60:FF:000358">
    <property type="entry name" value="zinc finger protein 24"/>
    <property type="match status" value="1"/>
</dbReference>
<feature type="compositionally biased region" description="Low complexity" evidence="9">
    <location>
        <begin position="922"/>
        <end position="940"/>
    </location>
</feature>
<feature type="compositionally biased region" description="Polar residues" evidence="9">
    <location>
        <begin position="709"/>
        <end position="721"/>
    </location>
</feature>
<dbReference type="Gene3D" id="3.30.160.60">
    <property type="entry name" value="Classic Zinc Finger"/>
    <property type="match status" value="2"/>
</dbReference>
<evidence type="ECO:0000256" key="3">
    <source>
        <dbReference type="ARBA" id="ARBA00022771"/>
    </source>
</evidence>
<feature type="compositionally biased region" description="Low complexity" evidence="9">
    <location>
        <begin position="823"/>
        <end position="836"/>
    </location>
</feature>
<feature type="region of interest" description="Disordered" evidence="9">
    <location>
        <begin position="819"/>
        <end position="844"/>
    </location>
</feature>
<keyword evidence="13" id="KW-1185">Reference proteome</keyword>
<keyword evidence="4" id="KW-0862">Zinc</keyword>
<dbReference type="PROSITE" id="PS50048">
    <property type="entry name" value="ZN2_CY6_FUNGAL_2"/>
    <property type="match status" value="1"/>
</dbReference>
<dbReference type="FunFam" id="3.30.160.60:FF:000065">
    <property type="entry name" value="B-cell CLL/lymphoma 6, member B"/>
    <property type="match status" value="1"/>
</dbReference>
<evidence type="ECO:0000256" key="4">
    <source>
        <dbReference type="ARBA" id="ARBA00022833"/>
    </source>
</evidence>
<keyword evidence="2" id="KW-0677">Repeat</keyword>
<dbReference type="GO" id="GO:0006351">
    <property type="term" value="P:DNA-templated transcription"/>
    <property type="evidence" value="ECO:0007669"/>
    <property type="project" value="InterPro"/>
</dbReference>
<dbReference type="Gene3D" id="4.10.240.10">
    <property type="entry name" value="Zn(2)-C6 fungal-type DNA-binding domain"/>
    <property type="match status" value="1"/>
</dbReference>
<evidence type="ECO:0000259" key="10">
    <source>
        <dbReference type="PROSITE" id="PS50048"/>
    </source>
</evidence>
<evidence type="ECO:0000313" key="12">
    <source>
        <dbReference type="EMBL" id="OAA65550.1"/>
    </source>
</evidence>
<feature type="compositionally biased region" description="Polar residues" evidence="9">
    <location>
        <begin position="356"/>
        <end position="376"/>
    </location>
</feature>
<keyword evidence="7" id="KW-0539">Nucleus</keyword>
<dbReference type="InterPro" id="IPR013087">
    <property type="entry name" value="Znf_C2H2_type"/>
</dbReference>
<dbReference type="STRING" id="1081102.A0A162MR47"/>
<comment type="caution">
    <text evidence="12">The sequence shown here is derived from an EMBL/GenBank/DDBJ whole genome shotgun (WGS) entry which is preliminary data.</text>
</comment>
<dbReference type="CDD" id="cd00067">
    <property type="entry name" value="GAL4"/>
    <property type="match status" value="1"/>
</dbReference>
<feature type="compositionally biased region" description="Basic and acidic residues" evidence="9">
    <location>
        <begin position="301"/>
        <end position="313"/>
    </location>
</feature>
<feature type="compositionally biased region" description="Low complexity" evidence="9">
    <location>
        <begin position="736"/>
        <end position="748"/>
    </location>
</feature>
<evidence type="ECO:0000256" key="7">
    <source>
        <dbReference type="ARBA" id="ARBA00023242"/>
    </source>
</evidence>
<dbReference type="PANTHER" id="PTHR47660:SF7">
    <property type="entry name" value="TRANSCRIPTION FACTOR WITH C2H2 AND ZN(2)-CYS(6) DNA BINDING DOMAIN (EUROFUNG)"/>
    <property type="match status" value="1"/>
</dbReference>
<evidence type="ECO:0000259" key="11">
    <source>
        <dbReference type="PROSITE" id="PS50157"/>
    </source>
</evidence>
<protein>
    <submittedName>
        <fullName evidence="12">Transcription factor</fullName>
    </submittedName>
</protein>
<feature type="region of interest" description="Disordered" evidence="9">
    <location>
        <begin position="292"/>
        <end position="325"/>
    </location>
</feature>
<dbReference type="InterPro" id="IPR036864">
    <property type="entry name" value="Zn2-C6_fun-type_DNA-bd_sf"/>
</dbReference>
<dbReference type="GO" id="GO:0000981">
    <property type="term" value="F:DNA-binding transcription factor activity, RNA polymerase II-specific"/>
    <property type="evidence" value="ECO:0007669"/>
    <property type="project" value="InterPro"/>
</dbReference>
<dbReference type="Pfam" id="PF00096">
    <property type="entry name" value="zf-C2H2"/>
    <property type="match status" value="2"/>
</dbReference>
<dbReference type="SMART" id="SM00066">
    <property type="entry name" value="GAL4"/>
    <property type="match status" value="1"/>
</dbReference>
<evidence type="ECO:0000256" key="2">
    <source>
        <dbReference type="ARBA" id="ARBA00022737"/>
    </source>
</evidence>
<dbReference type="PROSITE" id="PS50157">
    <property type="entry name" value="ZINC_FINGER_C2H2_2"/>
    <property type="match status" value="2"/>
</dbReference>
<feature type="region of interest" description="Disordered" evidence="9">
    <location>
        <begin position="709"/>
        <end position="757"/>
    </location>
</feature>
<gene>
    <name evidence="12" type="ORF">SPI_02337</name>
</gene>
<feature type="region of interest" description="Disordered" evidence="9">
    <location>
        <begin position="350"/>
        <end position="376"/>
    </location>
</feature>
<dbReference type="SUPFAM" id="SSF57701">
    <property type="entry name" value="Zn2/Cys6 DNA-binding domain"/>
    <property type="match status" value="1"/>
</dbReference>
<dbReference type="InterPro" id="IPR007219">
    <property type="entry name" value="XnlR_reg_dom"/>
</dbReference>
<evidence type="ECO:0000256" key="6">
    <source>
        <dbReference type="ARBA" id="ARBA00023163"/>
    </source>
</evidence>
<feature type="region of interest" description="Disordered" evidence="9">
    <location>
        <begin position="912"/>
        <end position="951"/>
    </location>
</feature>
<evidence type="ECO:0000256" key="1">
    <source>
        <dbReference type="ARBA" id="ARBA00022723"/>
    </source>
</evidence>
<sequence>MASTALPAAPAAAGSAVFRCTVCGSNFTRREHLKRHARSHTREKPFRCGTCGKSFSRSDILSRHAASHDPDVTRPARLDAPRACRQCVATHVRCNRGYPCRRCQERHLECAYPHSSRTQATAAHGEEAVVEDVRAGSSGAETVVAPEMLPVSMDGGLAGDGQGNTDATSVGAPWLDDGVIADQGAMPSLVGTSGVAAVYGFDLGSSSDRRVASLLSTNWMSPPYETTMDWSRLLEPYVNDPAQSFFLGPAEPDTTDGNMNWPTEPSPASDMQLVGVGLEPAHLQSVAVAHASELAPPSPPDRPRSSSLRESEPVARPSTESASTIGRFYVDGGGARAPFNGHRHALHARPAGGLSAASQTSPFYEAPSRSSTAGPVASTSHLVTERAYANMVCCLQGEVPPPPHPRPDSELLALDITDLPLLEAFRTYATAYFDKFHPAFSFLRRRSFASEAASHWILLLAVATVGATYADAPPDARRHRSLLRSLLGRVLDHRMNRRCEEEPGGRWVPPLTDNNGRTCFDDLPTLQATILHVICLMHSGETALMRRAFLERHRLAEACDAMHLLSREPAAQGKRADDWLTREARRRTGMMIWLLDALLAYEFDCNTLLRLSDAQAFLPCCECLWESEPYTDGSATDDAAAACVPSIRLSRSDSCDADAHRPAHVHTVTLTEALEMLYMEKRLPAHVGEFANLLLIHAVYRQTTETRARSRTQLASWTPSADVQARASAGHDDNASTDADNNNNSNNNDDADDEESWLQRKPLLSRWRNSASDCLDVLHWCANAKAAQAAGWEHPTILHLHLARLVLLTPTRSIQVLADEAAGGSNSSSGPGSSSRTRADNARRTRARSRILQWAVRDQFKARLSLIHAGALLWHVRRFSSRGFLEPFAIYRATLAVWAYGVAAQVVPLPEPSGTAVRPHPNTLGGSSSSTSTSSNSSNGEDGHNSSGRAPVTALEVPEPSIFYLDRPLDDELVQTYVRLGHGMTACMLRVGNICSPGAPAKMLQEGIQLLVGGAGKGQAGAAAAAADGAYADKPGMWGIEHSYAASLRHLLASTQ</sequence>
<evidence type="ECO:0000256" key="8">
    <source>
        <dbReference type="PROSITE-ProRule" id="PRU00042"/>
    </source>
</evidence>
<dbReference type="Pfam" id="PF04082">
    <property type="entry name" value="Fungal_trans"/>
    <property type="match status" value="1"/>
</dbReference>
<dbReference type="SMART" id="SM00355">
    <property type="entry name" value="ZnF_C2H2"/>
    <property type="match status" value="2"/>
</dbReference>
<keyword evidence="3 8" id="KW-0863">Zinc-finger</keyword>
<keyword evidence="6" id="KW-0804">Transcription</keyword>
<dbReference type="PROSITE" id="PS00028">
    <property type="entry name" value="ZINC_FINGER_C2H2_1"/>
    <property type="match status" value="2"/>
</dbReference>
<proteinExistence type="predicted"/>
<name>A0A162MR47_9HYPO</name>
<evidence type="ECO:0000256" key="5">
    <source>
        <dbReference type="ARBA" id="ARBA00023015"/>
    </source>
</evidence>
<feature type="domain" description="C2H2-type" evidence="11">
    <location>
        <begin position="46"/>
        <end position="73"/>
    </location>
</feature>
<dbReference type="InterPro" id="IPR001138">
    <property type="entry name" value="Zn2Cys6_DnaBD"/>
</dbReference>
<dbReference type="Proteomes" id="UP000076874">
    <property type="component" value="Unassembled WGS sequence"/>
</dbReference>
<reference evidence="12 13" key="1">
    <citation type="journal article" date="2016" name="Genome Biol. Evol.">
        <title>Divergent and convergent evolution of fungal pathogenicity.</title>
        <authorList>
            <person name="Shang Y."/>
            <person name="Xiao G."/>
            <person name="Zheng P."/>
            <person name="Cen K."/>
            <person name="Zhan S."/>
            <person name="Wang C."/>
        </authorList>
    </citation>
    <scope>NUCLEOTIDE SEQUENCE [LARGE SCALE GENOMIC DNA]</scope>
    <source>
        <strain evidence="12 13">RCEF 264</strain>
    </source>
</reference>
<feature type="domain" description="Zn(2)-C6 fungal-type" evidence="10">
    <location>
        <begin position="83"/>
        <end position="112"/>
    </location>
</feature>
<evidence type="ECO:0000313" key="13">
    <source>
        <dbReference type="Proteomes" id="UP000076874"/>
    </source>
</evidence>
<dbReference type="PANTHER" id="PTHR47660">
    <property type="entry name" value="TRANSCRIPTION FACTOR WITH C2H2 AND ZN(2)-CYS(6) DNA BINDING DOMAIN (EUROFUNG)-RELATED-RELATED"/>
    <property type="match status" value="1"/>
</dbReference>
<dbReference type="GO" id="GO:0003677">
    <property type="term" value="F:DNA binding"/>
    <property type="evidence" value="ECO:0007669"/>
    <property type="project" value="InterPro"/>
</dbReference>
<dbReference type="SUPFAM" id="SSF57667">
    <property type="entry name" value="beta-beta-alpha zinc fingers"/>
    <property type="match status" value="1"/>
</dbReference>
<dbReference type="Pfam" id="PF00172">
    <property type="entry name" value="Zn_clus"/>
    <property type="match status" value="1"/>
</dbReference>
<dbReference type="OrthoDB" id="10018191at2759"/>
<feature type="domain" description="C2H2-type" evidence="11">
    <location>
        <begin position="18"/>
        <end position="45"/>
    </location>
</feature>
<keyword evidence="5" id="KW-0805">Transcription regulation</keyword>
<dbReference type="CDD" id="cd12148">
    <property type="entry name" value="fungal_TF_MHR"/>
    <property type="match status" value="1"/>
</dbReference>
<dbReference type="InterPro" id="IPR036236">
    <property type="entry name" value="Znf_C2H2_sf"/>
</dbReference>
<dbReference type="AlphaFoldDB" id="A0A162MR47"/>
<keyword evidence="1" id="KW-0479">Metal-binding</keyword>
<dbReference type="GO" id="GO:0008270">
    <property type="term" value="F:zinc ion binding"/>
    <property type="evidence" value="ECO:0007669"/>
    <property type="project" value="UniProtKB-KW"/>
</dbReference>
<evidence type="ECO:0000256" key="9">
    <source>
        <dbReference type="SAM" id="MobiDB-lite"/>
    </source>
</evidence>